<sequence length="109" mass="12757">MSTENRGVNPREVLSPVSTWQLIDVLHEAKWWSMAIGRWRDEEGNWRPVLAQRWNGDEGSKGNPISRGYPTWFILPDETYPLYLNGNNEFIPEEKRAFVKDILKSIVKK</sequence>
<dbReference type="OrthoDB" id="7283415at2"/>
<accession>A0A149U2K0</accession>
<dbReference type="EMBL" id="LHZT01000103">
    <property type="protein sequence ID" value="KXV59602.1"/>
    <property type="molecule type" value="Genomic_DNA"/>
</dbReference>
<name>A0A149U2K0_9PROT</name>
<dbReference type="RefSeq" id="WP_061487526.1">
    <property type="nucleotide sequence ID" value="NZ_LHZT01000103.1"/>
</dbReference>
<dbReference type="Proteomes" id="UP000075411">
    <property type="component" value="Unassembled WGS sequence"/>
</dbReference>
<comment type="caution">
    <text evidence="1">The sequence shown here is derived from an EMBL/GenBank/DDBJ whole genome shotgun (WGS) entry which is preliminary data.</text>
</comment>
<evidence type="ECO:0000313" key="1">
    <source>
        <dbReference type="EMBL" id="KXV59602.1"/>
    </source>
</evidence>
<organism evidence="1 2">
    <name type="scientific">Acetobacter tropicalis</name>
    <dbReference type="NCBI Taxonomy" id="104102"/>
    <lineage>
        <taxon>Bacteria</taxon>
        <taxon>Pseudomonadati</taxon>
        <taxon>Pseudomonadota</taxon>
        <taxon>Alphaproteobacteria</taxon>
        <taxon>Acetobacterales</taxon>
        <taxon>Acetobacteraceae</taxon>
        <taxon>Acetobacter</taxon>
    </lineage>
</organism>
<evidence type="ECO:0000313" key="2">
    <source>
        <dbReference type="Proteomes" id="UP000075411"/>
    </source>
</evidence>
<proteinExistence type="predicted"/>
<protein>
    <submittedName>
        <fullName evidence="1">Uncharacterized protein</fullName>
    </submittedName>
</protein>
<reference evidence="1 2" key="1">
    <citation type="submission" date="2015-06" db="EMBL/GenBank/DDBJ databases">
        <title>Improved classification and identification of acetic acid bacteria using matrix-assisted laser desorption/ionization time-of-flight mass spectrometry; Gluconobacter nephelii and Gluconobacter uchimurae are later heterotypic synonyms of Gluconobacter japonicus and Gluconobacter oxydans, respectively.</title>
        <authorList>
            <person name="Li L."/>
            <person name="Cleenwerck I."/>
            <person name="De Vuyst L."/>
            <person name="Vandamme P."/>
        </authorList>
    </citation>
    <scope>NUCLEOTIDE SEQUENCE [LARGE SCALE GENOMIC DNA]</scope>
    <source>
        <strain evidence="1 2">LMG 1663</strain>
    </source>
</reference>
<gene>
    <name evidence="1" type="ORF">AD947_03765</name>
</gene>
<dbReference type="PATRIC" id="fig|104102.12.peg.2385"/>
<dbReference type="AlphaFoldDB" id="A0A149U2K0"/>